<accession>A0A6N2SB64</accession>
<dbReference type="AlphaFoldDB" id="A0A6N2SB64"/>
<protein>
    <submittedName>
        <fullName evidence="1">Redox-active protein (C_GCAxxG_C_C)</fullName>
    </submittedName>
</protein>
<gene>
    <name evidence="1" type="ORF">ACLFYP115_00861</name>
</gene>
<evidence type="ECO:0000313" key="1">
    <source>
        <dbReference type="EMBL" id="VYS90174.1"/>
    </source>
</evidence>
<proteinExistence type="predicted"/>
<dbReference type="EMBL" id="CACRSQ010000003">
    <property type="protein sequence ID" value="VYS90174.1"/>
    <property type="molecule type" value="Genomic_DNA"/>
</dbReference>
<dbReference type="Pfam" id="PF09719">
    <property type="entry name" value="C_GCAxxG_C_C"/>
    <property type="match status" value="1"/>
</dbReference>
<sequence>MSKIKEAAERHERGYNCAQAVACCYSEEMGIDEQTVFELTEGFGLGMGGMEGTCGAVSGAVAVLGRMNSTGNLAKPDSKGSTYQLTRELIRRFRMKNQSTVCRELKGMTTGTMLRSCRGCVEDSVRILDDILEKL</sequence>
<organism evidence="1">
    <name type="scientific">Anaerostipes caccae</name>
    <dbReference type="NCBI Taxonomy" id="105841"/>
    <lineage>
        <taxon>Bacteria</taxon>
        <taxon>Bacillati</taxon>
        <taxon>Bacillota</taxon>
        <taxon>Clostridia</taxon>
        <taxon>Lachnospirales</taxon>
        <taxon>Lachnospiraceae</taxon>
        <taxon>Anaerostipes</taxon>
    </lineage>
</organism>
<name>A0A6N2SB64_9FIRM</name>
<dbReference type="RefSeq" id="WP_006565887.1">
    <property type="nucleotide sequence ID" value="NZ_BAABZP010000001.1"/>
</dbReference>
<dbReference type="NCBIfam" id="TIGR01909">
    <property type="entry name" value="C_GCAxxG_C_C"/>
    <property type="match status" value="1"/>
</dbReference>
<reference evidence="1" key="1">
    <citation type="submission" date="2019-11" db="EMBL/GenBank/DDBJ databases">
        <authorList>
            <person name="Feng L."/>
        </authorList>
    </citation>
    <scope>NUCLEOTIDE SEQUENCE</scope>
    <source>
        <strain evidence="1">AcaccaeLFYP115</strain>
    </source>
</reference>
<dbReference type="InterPro" id="IPR010181">
    <property type="entry name" value="CGCAxxGCC_motif"/>
</dbReference>